<evidence type="ECO:0000256" key="2">
    <source>
        <dbReference type="ARBA" id="ARBA00022448"/>
    </source>
</evidence>
<proteinExistence type="inferred from homology"/>
<sequence>MATPTSLFLPKRLPLFLNISFLFLLFFFIETYDSLGESNNGQIPIITNHSLIPQGSNSDGCAGLHDYTDYKTRCLYVKSEIGCRPKGYINYLQIFYCTCGRFPFLGHLVLLIWLFVLFYLLGDTAANYFCTSLESLSKMLKLSPAIAGVTLLSLGNGASDVFASIVSFTGSGNGGVGLNSVLGGAFFVSSAVVGVISILINRHRISVDEPSFIRDILFFLFSLSSLMFIIFIGQITLWGALSFVSIYFLYVGAVSASHFFNKKKDRKLNLIPVSSVSNSHDNFGEVGIPLLGYASDEKSVMRDKETLENQEETPKFFNFDSPSFYYFGKFLYLLELPLYLPRRLTIPVINEERWSKPYAVISVTLAPLMLAELCNSQSEKKMGSKSSLVTYMIAGLVGMVFGNLAFVTTKKSSPPKRCQLPWLIGGFLMSVTWTYFTAEELVSLLVSFGNILGISPSVLGLTVLAWGNSLGDLISNSAMAINGGADGAQTAISGCYAGPMFNTLVGLGVSFVWSSWSEYPSSFEIPRDPSLYETLGFLMVGLLWALVILPRKNMRLDRFLGGGNNSSMDQSVTIPYRRSVGMVPFQWESRPGTPRHHLVPRKEIVAPVRPPPASSTWNSQEFDKHCINMSRETRAGFWKKSKKNYQGKKKAKGNIDEFGCYMTSSSTNSRSSSSTSSKRTSSRLRSLAKVLVKWANF</sequence>
<dbReference type="PANTHER" id="PTHR12266">
    <property type="entry name" value="NA+/CA2+ K+ INDEPENDENT EXCHANGER"/>
    <property type="match status" value="1"/>
</dbReference>
<protein>
    <submittedName>
        <fullName evidence="15">Sodium/potassium/calcium exchanger 6, putative</fullName>
    </submittedName>
</protein>
<accession>A0A061F7H1</accession>
<evidence type="ECO:0000256" key="10">
    <source>
        <dbReference type="ARBA" id="ARBA00023201"/>
    </source>
</evidence>
<keyword evidence="6" id="KW-0630">Potassium</keyword>
<dbReference type="OMA" id="AANYFCS"/>
<evidence type="ECO:0000256" key="12">
    <source>
        <dbReference type="SAM" id="MobiDB-lite"/>
    </source>
</evidence>
<feature type="transmembrane region" description="Helical" evidence="13">
    <location>
        <begin position="212"/>
        <end position="232"/>
    </location>
</feature>
<feature type="region of interest" description="Disordered" evidence="12">
    <location>
        <begin position="663"/>
        <end position="682"/>
    </location>
</feature>
<feature type="transmembrane region" description="Helical" evidence="13">
    <location>
        <begin position="110"/>
        <end position="130"/>
    </location>
</feature>
<reference evidence="15 16" key="1">
    <citation type="journal article" date="2013" name="Genome Biol.">
        <title>The genome sequence of the most widely cultivated cacao type and its use to identify candidate genes regulating pod color.</title>
        <authorList>
            <person name="Motamayor J.C."/>
            <person name="Mockaitis K."/>
            <person name="Schmutz J."/>
            <person name="Haiminen N."/>
            <person name="Iii D.L."/>
            <person name="Cornejo O."/>
            <person name="Findley S.D."/>
            <person name="Zheng P."/>
            <person name="Utro F."/>
            <person name="Royaert S."/>
            <person name="Saski C."/>
            <person name="Jenkins J."/>
            <person name="Podicheti R."/>
            <person name="Zhao M."/>
            <person name="Scheffler B.E."/>
            <person name="Stack J.C."/>
            <person name="Feltus F.A."/>
            <person name="Mustiga G.M."/>
            <person name="Amores F."/>
            <person name="Phillips W."/>
            <person name="Marelli J.P."/>
            <person name="May G.D."/>
            <person name="Shapiro H."/>
            <person name="Ma J."/>
            <person name="Bustamante C.D."/>
            <person name="Schnell R.J."/>
            <person name="Main D."/>
            <person name="Gilbert D."/>
            <person name="Parida L."/>
            <person name="Kuhn D.N."/>
        </authorList>
    </citation>
    <scope>NUCLEOTIDE SEQUENCE [LARGE SCALE GENOMIC DNA]</scope>
    <source>
        <strain evidence="16">cv. Matina 1-6</strain>
    </source>
</reference>
<evidence type="ECO:0000256" key="6">
    <source>
        <dbReference type="ARBA" id="ARBA00022958"/>
    </source>
</evidence>
<dbReference type="Gramene" id="EOY10459">
    <property type="protein sequence ID" value="EOY10459"/>
    <property type="gene ID" value="TCM_025818"/>
</dbReference>
<dbReference type="EMBL" id="CM001883">
    <property type="protein sequence ID" value="EOY10459.1"/>
    <property type="molecule type" value="Genomic_DNA"/>
</dbReference>
<keyword evidence="2" id="KW-0813">Transport</keyword>
<dbReference type="Pfam" id="PF01699">
    <property type="entry name" value="Na_Ca_ex"/>
    <property type="match status" value="2"/>
</dbReference>
<evidence type="ECO:0000256" key="8">
    <source>
        <dbReference type="ARBA" id="ARBA00023053"/>
    </source>
</evidence>
<feature type="domain" description="Sodium/calcium exchanger membrane region" evidence="14">
    <location>
        <begin position="111"/>
        <end position="253"/>
    </location>
</feature>
<keyword evidence="9 13" id="KW-0472">Membrane</keyword>
<dbReference type="GO" id="GO:0008324">
    <property type="term" value="F:monoatomic cation transmembrane transporter activity"/>
    <property type="evidence" value="ECO:0000318"/>
    <property type="project" value="GO_Central"/>
</dbReference>
<dbReference type="PANTHER" id="PTHR12266:SF24">
    <property type="entry name" value="CATION_CALCIUM EXCHANGER 1"/>
    <property type="match status" value="1"/>
</dbReference>
<dbReference type="GO" id="GO:0006813">
    <property type="term" value="P:potassium ion transport"/>
    <property type="evidence" value="ECO:0007669"/>
    <property type="project" value="UniProtKB-KW"/>
</dbReference>
<feature type="transmembrane region" description="Helical" evidence="13">
    <location>
        <begin position="388"/>
        <end position="408"/>
    </location>
</feature>
<dbReference type="FunCoup" id="A0A061F7H1">
    <property type="interactions" value="269"/>
</dbReference>
<keyword evidence="7 13" id="KW-1133">Transmembrane helix</keyword>
<dbReference type="GO" id="GO:0015297">
    <property type="term" value="F:antiporter activity"/>
    <property type="evidence" value="ECO:0007669"/>
    <property type="project" value="UniProtKB-KW"/>
</dbReference>
<feature type="transmembrane region" description="Helical" evidence="13">
    <location>
        <begin position="445"/>
        <end position="467"/>
    </location>
</feature>
<keyword evidence="10" id="KW-0406">Ion transport</keyword>
<gene>
    <name evidence="15" type="ORF">TCM_025818</name>
</gene>
<evidence type="ECO:0000256" key="9">
    <source>
        <dbReference type="ARBA" id="ARBA00023136"/>
    </source>
</evidence>
<keyword evidence="8" id="KW-0915">Sodium</keyword>
<dbReference type="HOGENOM" id="CLU_004979_1_2_1"/>
<evidence type="ECO:0000256" key="5">
    <source>
        <dbReference type="ARBA" id="ARBA00022692"/>
    </source>
</evidence>
<feature type="transmembrane region" description="Helical" evidence="13">
    <location>
        <begin position="12"/>
        <end position="29"/>
    </location>
</feature>
<comment type="similarity">
    <text evidence="11">Belongs to the Ca(2+):cation antiporter (CaCA) (TC 2.A.19) family. Cation/calcium exchanger (CCX) subfamily.</text>
</comment>
<keyword evidence="10" id="KW-0739">Sodium transport</keyword>
<keyword evidence="16" id="KW-1185">Reference proteome</keyword>
<organism evidence="15 16">
    <name type="scientific">Theobroma cacao</name>
    <name type="common">Cacao</name>
    <name type="synonym">Cocoa</name>
    <dbReference type="NCBI Taxonomy" id="3641"/>
    <lineage>
        <taxon>Eukaryota</taxon>
        <taxon>Viridiplantae</taxon>
        <taxon>Streptophyta</taxon>
        <taxon>Embryophyta</taxon>
        <taxon>Tracheophyta</taxon>
        <taxon>Spermatophyta</taxon>
        <taxon>Magnoliopsida</taxon>
        <taxon>eudicotyledons</taxon>
        <taxon>Gunneridae</taxon>
        <taxon>Pentapetalae</taxon>
        <taxon>rosids</taxon>
        <taxon>malvids</taxon>
        <taxon>Malvales</taxon>
        <taxon>Malvaceae</taxon>
        <taxon>Byttnerioideae</taxon>
        <taxon>Theobroma</taxon>
    </lineage>
</organism>
<evidence type="ECO:0000256" key="3">
    <source>
        <dbReference type="ARBA" id="ARBA00022449"/>
    </source>
</evidence>
<dbReference type="InParanoid" id="A0A061F7H1"/>
<evidence type="ECO:0000313" key="15">
    <source>
        <dbReference type="EMBL" id="EOY10459.1"/>
    </source>
</evidence>
<dbReference type="GO" id="GO:0006812">
    <property type="term" value="P:monoatomic cation transport"/>
    <property type="evidence" value="ECO:0000318"/>
    <property type="project" value="GO_Central"/>
</dbReference>
<name>A0A061F7H1_THECC</name>
<dbReference type="GO" id="GO:0016020">
    <property type="term" value="C:membrane"/>
    <property type="evidence" value="ECO:0000318"/>
    <property type="project" value="GO_Central"/>
</dbReference>
<dbReference type="GO" id="GO:0006814">
    <property type="term" value="P:sodium ion transport"/>
    <property type="evidence" value="ECO:0007669"/>
    <property type="project" value="UniProtKB-KW"/>
</dbReference>
<dbReference type="STRING" id="3641.A0A061F7H1"/>
<dbReference type="InterPro" id="IPR044880">
    <property type="entry name" value="NCX_ion-bd_dom_sf"/>
</dbReference>
<evidence type="ECO:0000256" key="4">
    <source>
        <dbReference type="ARBA" id="ARBA00022538"/>
    </source>
</evidence>
<dbReference type="InterPro" id="IPR004837">
    <property type="entry name" value="NaCa_Exmemb"/>
</dbReference>
<dbReference type="InterPro" id="IPR051359">
    <property type="entry name" value="CaCA_antiporter"/>
</dbReference>
<dbReference type="AlphaFoldDB" id="A0A061F7H1"/>
<feature type="transmembrane region" description="Helical" evidence="13">
    <location>
        <begin position="420"/>
        <end position="438"/>
    </location>
</feature>
<evidence type="ECO:0000256" key="13">
    <source>
        <dbReference type="SAM" id="Phobius"/>
    </source>
</evidence>
<dbReference type="Gene3D" id="1.20.1420.30">
    <property type="entry name" value="NCX, central ion-binding region"/>
    <property type="match status" value="2"/>
</dbReference>
<evidence type="ECO:0000256" key="1">
    <source>
        <dbReference type="ARBA" id="ARBA00004141"/>
    </source>
</evidence>
<evidence type="ECO:0000256" key="11">
    <source>
        <dbReference type="ARBA" id="ARBA00038187"/>
    </source>
</evidence>
<dbReference type="Proteomes" id="UP000026915">
    <property type="component" value="Chromosome 5"/>
</dbReference>
<evidence type="ECO:0000256" key="7">
    <source>
        <dbReference type="ARBA" id="ARBA00022989"/>
    </source>
</evidence>
<dbReference type="eggNOG" id="KOG2399">
    <property type="taxonomic scope" value="Eukaryota"/>
</dbReference>
<comment type="subcellular location">
    <subcellularLocation>
        <location evidence="1">Membrane</location>
        <topology evidence="1">Multi-pass membrane protein</topology>
    </subcellularLocation>
</comment>
<keyword evidence="4" id="KW-0633">Potassium transport</keyword>
<feature type="transmembrane region" description="Helical" evidence="13">
    <location>
        <begin position="142"/>
        <end position="168"/>
    </location>
</feature>
<keyword evidence="5 13" id="KW-0812">Transmembrane</keyword>
<evidence type="ECO:0000313" key="16">
    <source>
        <dbReference type="Proteomes" id="UP000026915"/>
    </source>
</evidence>
<feature type="transmembrane region" description="Helical" evidence="13">
    <location>
        <begin position="530"/>
        <end position="549"/>
    </location>
</feature>
<feature type="transmembrane region" description="Helical" evidence="13">
    <location>
        <begin position="180"/>
        <end position="200"/>
    </location>
</feature>
<keyword evidence="3" id="KW-0050">Antiport</keyword>
<feature type="domain" description="Sodium/calcium exchanger membrane region" evidence="14">
    <location>
        <begin position="422"/>
        <end position="561"/>
    </location>
</feature>
<evidence type="ECO:0000259" key="14">
    <source>
        <dbReference type="Pfam" id="PF01699"/>
    </source>
</evidence>
<feature type="transmembrane region" description="Helical" evidence="13">
    <location>
        <begin position="238"/>
        <end position="260"/>
    </location>
</feature>